<organism evidence="1 2">
    <name type="scientific">Puccinia striiformis f. sp. tritici PST-78</name>
    <dbReference type="NCBI Taxonomy" id="1165861"/>
    <lineage>
        <taxon>Eukaryota</taxon>
        <taxon>Fungi</taxon>
        <taxon>Dikarya</taxon>
        <taxon>Basidiomycota</taxon>
        <taxon>Pucciniomycotina</taxon>
        <taxon>Pucciniomycetes</taxon>
        <taxon>Pucciniales</taxon>
        <taxon>Pucciniaceae</taxon>
        <taxon>Puccinia</taxon>
    </lineage>
</organism>
<dbReference type="PANTHER" id="PTHR14614">
    <property type="entry name" value="HEPATOCELLULAR CARCINOMA-ASSOCIATED ANTIGEN"/>
    <property type="match status" value="1"/>
</dbReference>
<gene>
    <name evidence="1" type="ORF">PSTG_00492</name>
</gene>
<dbReference type="EMBL" id="AJIL01000003">
    <property type="protein sequence ID" value="KNF06617.1"/>
    <property type="molecule type" value="Genomic_DNA"/>
</dbReference>
<dbReference type="AlphaFoldDB" id="A0A0L0W576"/>
<accession>A0A0L0W576</accession>
<dbReference type="InterPro" id="IPR019410">
    <property type="entry name" value="Methyltransf_16"/>
</dbReference>
<dbReference type="GO" id="GO:0008757">
    <property type="term" value="F:S-adenosylmethionine-dependent methyltransferase activity"/>
    <property type="evidence" value="ECO:0007669"/>
    <property type="project" value="UniProtKB-ARBA"/>
</dbReference>
<keyword evidence="2" id="KW-1185">Reference proteome</keyword>
<evidence type="ECO:0000313" key="1">
    <source>
        <dbReference type="EMBL" id="KNF06617.1"/>
    </source>
</evidence>
<comment type="caution">
    <text evidence="1">The sequence shown here is derived from an EMBL/GenBank/DDBJ whole genome shotgun (WGS) entry which is preliminary data.</text>
</comment>
<evidence type="ECO:0000313" key="2">
    <source>
        <dbReference type="Proteomes" id="UP000054564"/>
    </source>
</evidence>
<dbReference type="Gene3D" id="3.40.50.150">
    <property type="entry name" value="Vaccinia Virus protein VP39"/>
    <property type="match status" value="1"/>
</dbReference>
<dbReference type="GO" id="GO:0032991">
    <property type="term" value="C:protein-containing complex"/>
    <property type="evidence" value="ECO:0007669"/>
    <property type="project" value="TreeGrafter"/>
</dbReference>
<dbReference type="GO" id="GO:0005829">
    <property type="term" value="C:cytosol"/>
    <property type="evidence" value="ECO:0007669"/>
    <property type="project" value="TreeGrafter"/>
</dbReference>
<dbReference type="OrthoDB" id="413520at2759"/>
<dbReference type="STRING" id="1165861.A0A0L0W576"/>
<dbReference type="InterPro" id="IPR029063">
    <property type="entry name" value="SAM-dependent_MTases_sf"/>
</dbReference>
<reference evidence="2" key="1">
    <citation type="submission" date="2014-03" db="EMBL/GenBank/DDBJ databases">
        <title>The Genome Sequence of Puccinia striiformis f. sp. tritici PST-78.</title>
        <authorList>
            <consortium name="The Broad Institute Genome Sequencing Platform"/>
            <person name="Cuomo C."/>
            <person name="Hulbert S."/>
            <person name="Chen X."/>
            <person name="Walker B."/>
            <person name="Young S.K."/>
            <person name="Zeng Q."/>
            <person name="Gargeya S."/>
            <person name="Fitzgerald M."/>
            <person name="Haas B."/>
            <person name="Abouelleil A."/>
            <person name="Alvarado L."/>
            <person name="Arachchi H.M."/>
            <person name="Berlin A.M."/>
            <person name="Chapman S.B."/>
            <person name="Goldberg J."/>
            <person name="Griggs A."/>
            <person name="Gujja S."/>
            <person name="Hansen M."/>
            <person name="Howarth C."/>
            <person name="Imamovic A."/>
            <person name="Larimer J."/>
            <person name="McCowan C."/>
            <person name="Montmayeur A."/>
            <person name="Murphy C."/>
            <person name="Neiman D."/>
            <person name="Pearson M."/>
            <person name="Priest M."/>
            <person name="Roberts A."/>
            <person name="Saif S."/>
            <person name="Shea T."/>
            <person name="Sisk P."/>
            <person name="Sykes S."/>
            <person name="Wortman J."/>
            <person name="Nusbaum C."/>
            <person name="Birren B."/>
        </authorList>
    </citation>
    <scope>NUCLEOTIDE SEQUENCE [LARGE SCALE GENOMIC DNA]</scope>
    <source>
        <strain evidence="2">race PST-78</strain>
    </source>
</reference>
<evidence type="ECO:0008006" key="3">
    <source>
        <dbReference type="Google" id="ProtNLM"/>
    </source>
</evidence>
<protein>
    <recommendedName>
        <fullName evidence="3">Methyltransferase domain-containing protein</fullName>
    </recommendedName>
</protein>
<dbReference type="PANTHER" id="PTHR14614:SF161">
    <property type="match status" value="1"/>
</dbReference>
<proteinExistence type="predicted"/>
<sequence>MEERRLHQRANFPSNLEITHIGGDGILEDEVSLFGIAAKTWEASFDLLDYLLPPPLANTIIEFDPASPLLSSTSHIIDLGSGTCHLPIGIAKRLASSTEASKNLKITVTDLPEVLPLLERKISSAIQGIPSGPRISARSLRWGNTQETIDLLSSIDVNHQEPFELLITCSDLVFFPFLFAPLLRTLLILTSPQYLPVRTSSSPVIVFGYKERSAVKEFPFFSLLGRYFKLEPILSRSDPADPWELIRDQERHSKRSKETDSNGNKIYLLRATRHPSTLNLDLDPIIHHSQLEEEDNDRIGTQEDPLYLLGDGSAIDQWEWILLSNLTDHSLFS</sequence>
<name>A0A0L0W576_9BASI</name>
<dbReference type="Proteomes" id="UP000054564">
    <property type="component" value="Unassembled WGS sequence"/>
</dbReference>
<dbReference type="Pfam" id="PF10294">
    <property type="entry name" value="Methyltransf_16"/>
    <property type="match status" value="1"/>
</dbReference>